<dbReference type="Proteomes" id="UP000193450">
    <property type="component" value="Chromosome"/>
</dbReference>
<feature type="signal peptide" evidence="1">
    <location>
        <begin position="1"/>
        <end position="20"/>
    </location>
</feature>
<gene>
    <name evidence="2" type="ORF">BST96_17980</name>
</gene>
<reference evidence="2 3" key="1">
    <citation type="submission" date="2016-11" db="EMBL/GenBank/DDBJ databases">
        <title>Trade-off between light-utilization and light-protection in marine flavobacteria.</title>
        <authorList>
            <person name="Kumagai Y."/>
        </authorList>
    </citation>
    <scope>NUCLEOTIDE SEQUENCE [LARGE SCALE GENOMIC DNA]</scope>
    <source>
        <strain evidence="2 3">NBRC 107125</strain>
    </source>
</reference>
<keyword evidence="3" id="KW-1185">Reference proteome</keyword>
<accession>A0A1X9NLW5</accession>
<dbReference type="OrthoDB" id="191143at2"/>
<dbReference type="AlphaFoldDB" id="A0A1X9NLW5"/>
<feature type="chain" id="PRO_5013367436" description="Transporter" evidence="1">
    <location>
        <begin position="21"/>
        <end position="302"/>
    </location>
</feature>
<protein>
    <recommendedName>
        <fullName evidence="4">Transporter</fullName>
    </recommendedName>
</protein>
<name>A0A1X9NLW5_9GAMM</name>
<sequence length="302" mass="33655">MISRTLIAFSLLLSCSYTLALELSPRQWSHLPTGLNFGGMGYAYVEADINFDPVLELADVEMESELWLGKYIHTFALFDRSARIDITQGYQEAEWTGLLQDEPAKATRNGPTDTFVRFSSNLYGAPALQGKDFAAYRAANSNDTIVGFGLVLRLPTGDYHDKRLLNLGGNRYVLRPQLGISRQHGPWTLEATTEASLFFDNDEFFDGNKLEQDPLYIVHAHLIYTFRPGLWVSASAGYDYGGESTLNGQSKDDTKQNTGWSLRGAIPISRTLGINIAYVSTRTEEDTGADIESLLASFAYMW</sequence>
<keyword evidence="1" id="KW-0732">Signal</keyword>
<evidence type="ECO:0000313" key="3">
    <source>
        <dbReference type="Proteomes" id="UP000193450"/>
    </source>
</evidence>
<dbReference type="STRING" id="716816.BST96_17980"/>
<dbReference type="Pfam" id="PF13557">
    <property type="entry name" value="Phenol_MetA_deg"/>
    <property type="match status" value="1"/>
</dbReference>
<dbReference type="KEGG" id="osg:BST96_17980"/>
<dbReference type="PROSITE" id="PS51257">
    <property type="entry name" value="PROKAR_LIPOPROTEIN"/>
    <property type="match status" value="1"/>
</dbReference>
<evidence type="ECO:0008006" key="4">
    <source>
        <dbReference type="Google" id="ProtNLM"/>
    </source>
</evidence>
<evidence type="ECO:0000256" key="1">
    <source>
        <dbReference type="SAM" id="SignalP"/>
    </source>
</evidence>
<dbReference type="InterPro" id="IPR025737">
    <property type="entry name" value="FApF"/>
</dbReference>
<proteinExistence type="predicted"/>
<dbReference type="EMBL" id="CP019343">
    <property type="protein sequence ID" value="ARN75827.1"/>
    <property type="molecule type" value="Genomic_DNA"/>
</dbReference>
<evidence type="ECO:0000313" key="2">
    <source>
        <dbReference type="EMBL" id="ARN75827.1"/>
    </source>
</evidence>
<dbReference type="RefSeq" id="WP_085760019.1">
    <property type="nucleotide sequence ID" value="NZ_CP019343.1"/>
</dbReference>
<organism evidence="2 3">
    <name type="scientific">Oceanicoccus sagamiensis</name>
    <dbReference type="NCBI Taxonomy" id="716816"/>
    <lineage>
        <taxon>Bacteria</taxon>
        <taxon>Pseudomonadati</taxon>
        <taxon>Pseudomonadota</taxon>
        <taxon>Gammaproteobacteria</taxon>
        <taxon>Cellvibrionales</taxon>
        <taxon>Spongiibacteraceae</taxon>
        <taxon>Oceanicoccus</taxon>
    </lineage>
</organism>